<feature type="compositionally biased region" description="Polar residues" evidence="1">
    <location>
        <begin position="428"/>
        <end position="454"/>
    </location>
</feature>
<gene>
    <name evidence="3" type="ORF">NLI96_g1573</name>
</gene>
<reference evidence="3" key="1">
    <citation type="submission" date="2022-07" db="EMBL/GenBank/DDBJ databases">
        <title>Genome Sequence of Physisporinus lineatus.</title>
        <authorList>
            <person name="Buettner E."/>
        </authorList>
    </citation>
    <scope>NUCLEOTIDE SEQUENCE</scope>
    <source>
        <strain evidence="3">VT162</strain>
    </source>
</reference>
<feature type="transmembrane region" description="Helical" evidence="2">
    <location>
        <begin position="178"/>
        <end position="200"/>
    </location>
</feature>
<keyword evidence="2" id="KW-1133">Transmembrane helix</keyword>
<feature type="region of interest" description="Disordered" evidence="1">
    <location>
        <begin position="556"/>
        <end position="595"/>
    </location>
</feature>
<evidence type="ECO:0000313" key="4">
    <source>
        <dbReference type="Proteomes" id="UP001212997"/>
    </source>
</evidence>
<evidence type="ECO:0000256" key="1">
    <source>
        <dbReference type="SAM" id="MobiDB-lite"/>
    </source>
</evidence>
<organism evidence="3 4">
    <name type="scientific">Meripilus lineatus</name>
    <dbReference type="NCBI Taxonomy" id="2056292"/>
    <lineage>
        <taxon>Eukaryota</taxon>
        <taxon>Fungi</taxon>
        <taxon>Dikarya</taxon>
        <taxon>Basidiomycota</taxon>
        <taxon>Agaricomycotina</taxon>
        <taxon>Agaricomycetes</taxon>
        <taxon>Polyporales</taxon>
        <taxon>Meripilaceae</taxon>
        <taxon>Meripilus</taxon>
    </lineage>
</organism>
<evidence type="ECO:0008006" key="5">
    <source>
        <dbReference type="Google" id="ProtNLM"/>
    </source>
</evidence>
<feature type="region of interest" description="Disordered" evidence="1">
    <location>
        <begin position="149"/>
        <end position="171"/>
    </location>
</feature>
<feature type="compositionally biased region" description="Basic and acidic residues" evidence="1">
    <location>
        <begin position="1"/>
        <end position="13"/>
    </location>
</feature>
<protein>
    <recommendedName>
        <fullName evidence="5">Transmembrane protein</fullName>
    </recommendedName>
</protein>
<sequence length="635" mass="68293">MAPHNDQYHDAVKHRDKYKKVTKRRKYRQDHSVDLVERPSREKENDSKHTQSHSKYYKSKAHTVKARPKDTNHQAQFKKPTTDVDVNAVPNPAPDAGITLIPANTAGSTLSVHTGILPVVAPTATVTSGFPPLPTNAFLIPSSVSPAATETSLSTGPLETSSAPPTRNHTSGHLSPTAIALISVGSFFTVLVTTIIICMCRRPRKRSHPTPSLPILQDAYAERKVDADEESLFGGRDRNSARAVLWPWTQYSQPQFTPVEPAVTKEPELKPALKRVSVPLDEKTAYPFTGYGATATDTLQPPQPTPLQSQIQSAFTRAANRVSAMSMSIYPNSPQSTGYGGIGLAFGGTASPLTADGQPVLQRSNSKGANRRYSKTARQSVAFLGDFIGQDSYVIGDPAPLPKQGLTASTSLGNRARVKPSYTPASALRTSTSVSALSTNTQPLGSGNTGNTGKSFADSAFVLPPLSPVTKSDERRERDTRALTSALGLASPPPPPSSPQGTLYPDDSITLAGDRRRSRPFSQNRRHSQIGSPIDAGIRLGNLMLTDFQSMASLPSTRVVAPPPPAPTRAKPITRKRADDKPPRVPSPPPLPSLAQMAMAHTNGDAYSDYRSPTYSIYGLYEADRKSKVPGQGDY</sequence>
<evidence type="ECO:0000313" key="3">
    <source>
        <dbReference type="EMBL" id="KAJ3490216.1"/>
    </source>
</evidence>
<dbReference type="AlphaFoldDB" id="A0AAD5VAA8"/>
<keyword evidence="2" id="KW-0812">Transmembrane</keyword>
<keyword evidence="2" id="KW-0472">Membrane</keyword>
<feature type="compositionally biased region" description="Basic residues" evidence="1">
    <location>
        <begin position="14"/>
        <end position="28"/>
    </location>
</feature>
<comment type="caution">
    <text evidence="3">The sequence shown here is derived from an EMBL/GenBank/DDBJ whole genome shotgun (WGS) entry which is preliminary data.</text>
</comment>
<feature type="region of interest" description="Disordered" evidence="1">
    <location>
        <begin position="417"/>
        <end position="533"/>
    </location>
</feature>
<feature type="compositionally biased region" description="Basic and acidic residues" evidence="1">
    <location>
        <begin position="471"/>
        <end position="481"/>
    </location>
</feature>
<name>A0AAD5VAA8_9APHY</name>
<feature type="compositionally biased region" description="Basic residues" evidence="1">
    <location>
        <begin position="50"/>
        <end position="66"/>
    </location>
</feature>
<dbReference type="Proteomes" id="UP001212997">
    <property type="component" value="Unassembled WGS sequence"/>
</dbReference>
<feature type="compositionally biased region" description="Basic and acidic residues" evidence="1">
    <location>
        <begin position="29"/>
        <end position="49"/>
    </location>
</feature>
<dbReference type="EMBL" id="JANAWD010000031">
    <property type="protein sequence ID" value="KAJ3490216.1"/>
    <property type="molecule type" value="Genomic_DNA"/>
</dbReference>
<keyword evidence="4" id="KW-1185">Reference proteome</keyword>
<evidence type="ECO:0000256" key="2">
    <source>
        <dbReference type="SAM" id="Phobius"/>
    </source>
</evidence>
<accession>A0AAD5VAA8</accession>
<proteinExistence type="predicted"/>
<feature type="compositionally biased region" description="Basic residues" evidence="1">
    <location>
        <begin position="516"/>
        <end position="528"/>
    </location>
</feature>
<feature type="region of interest" description="Disordered" evidence="1">
    <location>
        <begin position="1"/>
        <end position="75"/>
    </location>
</feature>